<proteinExistence type="predicted"/>
<evidence type="ECO:0000313" key="2">
    <source>
        <dbReference type="Proteomes" id="UP000308600"/>
    </source>
</evidence>
<gene>
    <name evidence="1" type="ORF">BDN72DRAFT_759762</name>
</gene>
<dbReference type="EMBL" id="ML208268">
    <property type="protein sequence ID" value="TFK74477.1"/>
    <property type="molecule type" value="Genomic_DNA"/>
</dbReference>
<name>A0ACD3BA75_9AGAR</name>
<accession>A0ACD3BA75</accession>
<evidence type="ECO:0000313" key="1">
    <source>
        <dbReference type="EMBL" id="TFK74477.1"/>
    </source>
</evidence>
<dbReference type="Proteomes" id="UP000308600">
    <property type="component" value="Unassembled WGS sequence"/>
</dbReference>
<organism evidence="1 2">
    <name type="scientific">Pluteus cervinus</name>
    <dbReference type="NCBI Taxonomy" id="181527"/>
    <lineage>
        <taxon>Eukaryota</taxon>
        <taxon>Fungi</taxon>
        <taxon>Dikarya</taxon>
        <taxon>Basidiomycota</taxon>
        <taxon>Agaricomycotina</taxon>
        <taxon>Agaricomycetes</taxon>
        <taxon>Agaricomycetidae</taxon>
        <taxon>Agaricales</taxon>
        <taxon>Pluteineae</taxon>
        <taxon>Pluteaceae</taxon>
        <taxon>Pluteus</taxon>
    </lineage>
</organism>
<keyword evidence="2" id="KW-1185">Reference proteome</keyword>
<reference evidence="1 2" key="1">
    <citation type="journal article" date="2019" name="Nat. Ecol. Evol.">
        <title>Megaphylogeny resolves global patterns of mushroom evolution.</title>
        <authorList>
            <person name="Varga T."/>
            <person name="Krizsan K."/>
            <person name="Foldi C."/>
            <person name="Dima B."/>
            <person name="Sanchez-Garcia M."/>
            <person name="Sanchez-Ramirez S."/>
            <person name="Szollosi G.J."/>
            <person name="Szarkandi J.G."/>
            <person name="Papp V."/>
            <person name="Albert L."/>
            <person name="Andreopoulos W."/>
            <person name="Angelini C."/>
            <person name="Antonin V."/>
            <person name="Barry K.W."/>
            <person name="Bougher N.L."/>
            <person name="Buchanan P."/>
            <person name="Buyck B."/>
            <person name="Bense V."/>
            <person name="Catcheside P."/>
            <person name="Chovatia M."/>
            <person name="Cooper J."/>
            <person name="Damon W."/>
            <person name="Desjardin D."/>
            <person name="Finy P."/>
            <person name="Geml J."/>
            <person name="Haridas S."/>
            <person name="Hughes K."/>
            <person name="Justo A."/>
            <person name="Karasinski D."/>
            <person name="Kautmanova I."/>
            <person name="Kiss B."/>
            <person name="Kocsube S."/>
            <person name="Kotiranta H."/>
            <person name="LaButti K.M."/>
            <person name="Lechner B.E."/>
            <person name="Liimatainen K."/>
            <person name="Lipzen A."/>
            <person name="Lukacs Z."/>
            <person name="Mihaltcheva S."/>
            <person name="Morgado L.N."/>
            <person name="Niskanen T."/>
            <person name="Noordeloos M.E."/>
            <person name="Ohm R.A."/>
            <person name="Ortiz-Santana B."/>
            <person name="Ovrebo C."/>
            <person name="Racz N."/>
            <person name="Riley R."/>
            <person name="Savchenko A."/>
            <person name="Shiryaev A."/>
            <person name="Soop K."/>
            <person name="Spirin V."/>
            <person name="Szebenyi C."/>
            <person name="Tomsovsky M."/>
            <person name="Tulloss R.E."/>
            <person name="Uehling J."/>
            <person name="Grigoriev I.V."/>
            <person name="Vagvolgyi C."/>
            <person name="Papp T."/>
            <person name="Martin F.M."/>
            <person name="Miettinen O."/>
            <person name="Hibbett D.S."/>
            <person name="Nagy L.G."/>
        </authorList>
    </citation>
    <scope>NUCLEOTIDE SEQUENCE [LARGE SCALE GENOMIC DNA]</scope>
    <source>
        <strain evidence="1 2">NL-1719</strain>
    </source>
</reference>
<protein>
    <submittedName>
        <fullName evidence="1">Nitrite reductase</fullName>
    </submittedName>
</protein>
<sequence>MAQNVVVIGFGMTGIAFVEKLLKYDKEEFDGKRFRVTIIGDEPYLAYNRVGLTQYFAHRAVEKLYMNPLEWYQSQEPGRLTYRTGERVLRVDIVSRRVFTDKDRELEHDICVFATGSRPSLPSYLSWPRVQDTRGVFVYRTISDLEEVITFAAANNVSRASVVGGGLLGLEAANALKDLGTIPSITILERNEWVLSRQIDSEGGKLLLEQIKALNIDVLVKARTQDLVTTQTDQGEFVQGLLLDDGQIHNTELVIFAVGITPRDELAKASGLDLAPRGGILVQDDLSTSSPGVYAIGECASWKGETYGLIAPGVEMAEILAYNLTVGQTHKLRSMTPPDLSTRLKVLGINVACFGDYFADKKPPHLVDIPGHRKKSAPPTEGPVSGGPVVRELCYHDPFSYVYKKYVFSKDGQYLLGGILLGDLADYAKLVSIVKKRKPLEHPPGQLILGVPRKEGESDGDDLDDDAQVCSCYNVSKGAIVKCVSEGCNSFGELKAKTKISTGCGGCAPLATSIFNKEMKKAGHTITNYLCIHFKLSRQDLFMIVKVKKLKTFSEVMHEAGANPHAIGCEVCKPAIGSILASLHNEFILQAEHHQIQDTNDKYLANIQRNGTYSVVPRVPAGEITPAKLRALGEVGEKYGLYTKITGGQRIDMFGASKQDLPSIWEELGTAGFESGHAYGKALRTVKSCVGTTWCRYGVGDSVGLAVELEQRYKGIRAPHKFKGGVSGCVRECAEAQGKDFGVIATSKGWNVYVGGNGGAKPRHADLLAADVSKKRAVQLIDRFLMLYIQSADRLQRTARWIEALSEGGGSGLEYLKRVIVQDSLGICAELDKAMEALVGTYFDEWAEVVRNPEKRALFRQFVNTEETKKGSELEEERGQTRPVMWPDEETPLKFHRDDVADVYEKWNWVKVARLEDLRPTAHGSTSIVVNYSDTQIAIFKLENGQLYATQQLCPHRRAFVLSDGLVGDTADGKPYISCPLHKRNFLLEGGECVTDERYKILTFEVKEDNGAILLKLPEARLLDDVLSTSKWMLRKTKALPQVEIVGPNGQILVGGADSCGDKPTAVCQTVSYDW</sequence>